<dbReference type="FunFam" id="1.10.8.60:FF:000160">
    <property type="entry name" value="WGS project CABT00000000 data, contig 2.55"/>
    <property type="match status" value="1"/>
</dbReference>
<feature type="region of interest" description="Disordered" evidence="5">
    <location>
        <begin position="876"/>
        <end position="897"/>
    </location>
</feature>
<keyword evidence="4" id="KW-0175">Coiled coil</keyword>
<comment type="similarity">
    <text evidence="1">Belongs to the CbxX/CfxQ family.</text>
</comment>
<keyword evidence="2" id="KW-0547">Nucleotide-binding</keyword>
<dbReference type="EMBL" id="CAVNYO010000138">
    <property type="protein sequence ID" value="CAK5268430.1"/>
    <property type="molecule type" value="Genomic_DNA"/>
</dbReference>
<dbReference type="InterPro" id="IPR041677">
    <property type="entry name" value="DNA2/NAM7_AAA_11"/>
</dbReference>
<dbReference type="Pfam" id="PF00004">
    <property type="entry name" value="AAA"/>
    <property type="match status" value="3"/>
</dbReference>
<feature type="region of interest" description="Disordered" evidence="5">
    <location>
        <begin position="1222"/>
        <end position="1246"/>
    </location>
</feature>
<dbReference type="CDD" id="cd00009">
    <property type="entry name" value="AAA"/>
    <property type="match status" value="2"/>
</dbReference>
<dbReference type="SMART" id="SM00382">
    <property type="entry name" value="AAA"/>
    <property type="match status" value="4"/>
</dbReference>
<dbReference type="FunFam" id="3.40.50.300:FF:001660">
    <property type="entry name" value="NF-X1 finger and helicase protein, putative"/>
    <property type="match status" value="1"/>
</dbReference>
<name>A0AAD2H5F0_9AGAR</name>
<dbReference type="GO" id="GO:0004386">
    <property type="term" value="F:helicase activity"/>
    <property type="evidence" value="ECO:0007669"/>
    <property type="project" value="InterPro"/>
</dbReference>
<dbReference type="CDD" id="cd06008">
    <property type="entry name" value="NF-X1-zinc-finger"/>
    <property type="match status" value="1"/>
</dbReference>
<dbReference type="PRINTS" id="PR00819">
    <property type="entry name" value="CBXCFQXSUPER"/>
</dbReference>
<dbReference type="InterPro" id="IPR027417">
    <property type="entry name" value="P-loop_NTPase"/>
</dbReference>
<dbReference type="InterPro" id="IPR003959">
    <property type="entry name" value="ATPase_AAA_core"/>
</dbReference>
<feature type="coiled-coil region" evidence="4">
    <location>
        <begin position="2165"/>
        <end position="2236"/>
    </location>
</feature>
<dbReference type="GO" id="GO:0005524">
    <property type="term" value="F:ATP binding"/>
    <property type="evidence" value="ECO:0007669"/>
    <property type="project" value="UniProtKB-KW"/>
</dbReference>
<evidence type="ECO:0000259" key="6">
    <source>
        <dbReference type="SMART" id="SM00382"/>
    </source>
</evidence>
<keyword evidence="8" id="KW-1185">Reference proteome</keyword>
<dbReference type="InterPro" id="IPR041627">
    <property type="entry name" value="AAA_lid_6"/>
</dbReference>
<dbReference type="CDD" id="cd17936">
    <property type="entry name" value="EEXXEc_NFX1"/>
    <property type="match status" value="1"/>
</dbReference>
<organism evidence="7 8">
    <name type="scientific">Mycena citricolor</name>
    <dbReference type="NCBI Taxonomy" id="2018698"/>
    <lineage>
        <taxon>Eukaryota</taxon>
        <taxon>Fungi</taxon>
        <taxon>Dikarya</taxon>
        <taxon>Basidiomycota</taxon>
        <taxon>Agaricomycotina</taxon>
        <taxon>Agaricomycetes</taxon>
        <taxon>Agaricomycetidae</taxon>
        <taxon>Agaricales</taxon>
        <taxon>Marasmiineae</taxon>
        <taxon>Mycenaceae</taxon>
        <taxon>Mycena</taxon>
    </lineage>
</organism>
<evidence type="ECO:0000256" key="3">
    <source>
        <dbReference type="ARBA" id="ARBA00022840"/>
    </source>
</evidence>
<dbReference type="GO" id="GO:0016887">
    <property type="term" value="F:ATP hydrolysis activity"/>
    <property type="evidence" value="ECO:0007669"/>
    <property type="project" value="InterPro"/>
</dbReference>
<feature type="domain" description="AAA+ ATPase" evidence="6">
    <location>
        <begin position="1883"/>
        <end position="2020"/>
    </location>
</feature>
<proteinExistence type="inferred from homology"/>
<dbReference type="Pfam" id="PF13087">
    <property type="entry name" value="AAA_12"/>
    <property type="match status" value="1"/>
</dbReference>
<dbReference type="FunFam" id="3.40.50.300:FF:000216">
    <property type="entry name" value="Type VII secretion ATPase EccA"/>
    <property type="match status" value="3"/>
</dbReference>
<keyword evidence="3" id="KW-0067">ATP-binding</keyword>
<dbReference type="Gene3D" id="1.10.8.60">
    <property type="match status" value="2"/>
</dbReference>
<feature type="domain" description="AAA+ ATPase" evidence="6">
    <location>
        <begin position="1607"/>
        <end position="1751"/>
    </location>
</feature>
<evidence type="ECO:0000256" key="2">
    <source>
        <dbReference type="ARBA" id="ARBA00022741"/>
    </source>
</evidence>
<dbReference type="PANTHER" id="PTHR43392">
    <property type="entry name" value="AAA-TYPE ATPASE FAMILY PROTEIN / ANKYRIN REPEAT FAMILY PROTEIN"/>
    <property type="match status" value="1"/>
</dbReference>
<sequence>MTLPLPRFLSLLDPSPMDDDARLSRLNKLFISILHGTPLTRHNTSRFLEALRCQADPVSCVNRIISNSAGLSAIQAAMRSDLSDVALNGQAADTIAYFQAPDLGDINGGAYLNQILRAVVGDPPIFWDALVAVFKTEKLSRGLPSFAWLLYQLCRLPDDDADPYLELARAPEVTKALIEAADQGTRSLGYKIQHLAESSRISAAAQDDIAPGGRHDNDCVDYRKIAILPTADELACTEPPFLRPTDPSEVFSTPEEAVPPCLDGQFRLLREDMLYEMREELQIAFGHKKGRHRGLVIEGFKVLDDIFTGADDRSPHWGIQMECTSPLWFLKKVSNKKKFFVDNRQYFKHQSYTCLIVDNELVAFPMIHRDEDLLSAAKNPVIVLQFEGETSMARALLRIKKQKFPSIKLIQIDTAIFAYEPVLKALQRMRTIPLAKELLCWTRDVAIEMLPDSANGVVRAVKADPRQNLGTLLRTTKPIILDESQAASLLSGLTQPVSLIQGPPGTGKSFIGALLARILHDAQQKILVVCYTNHALDQFLEDILDIGVPQGSIVRLGGKSTPRTEPLSLSKQTGGSRLSRLDWQEITSLKSDRRDYELALDRKWKQLQKGIDILTHIEFEDEDFYEALSVPEDSDGMSLVGQGGKQLKRWYLLNRWNEGKDAGMFKSHPQIVEAAAIWHMPPAARNAKMSEWTEACRKARVEEVAKAGKHFNRCQSELDRLFGQKQVSILRSKRIIGCTTNAAAKYTADIQASSIHTVIVEEAGEILESHVLTALTQQTKQLILIGDHKQLRPKVNNYQLTVEKGEGFDLNRSLFERLVLKGYPHQTLSKQHRMRPEISALVRCLTYPDLVDAPGTLNRPNVRGVRDNLVFIDHDKPEDDDAKVQNAHEGAKSSKRNSHEAKMVLKIIKYLGQQGYGTDKLVVLTPYLGQLKELMSVLSEENDPVLNDLDTYDLVSAGLSSEASAKISRRKLRLATIDNYQGEESDIVVSSLTRSNSSHDIGFMFSPERLNVLLSRPRNAFIMIGNSDTFLHSRKGKDLWGRFFGMMKEGGHIYDGLPVKCERHPDRVQVLRSPVDFDNECPDGGCKEPCGTMLNCGQHTCPSKCHQLADHSKMECKAILNDKCAKSHPLSWKCFQKRPITCVKCDREAKLAEERQKRDFELQRKRDEEQARYVQELAEIDAQMAIKKQEMQDARAAEERARVIAQKKKDLEGFKASTATVISTTPPPAASHVQTTSPTAPLSPRAPVITLQPSADSAGETKTTSHKVEIPVSDANLEWQRQKDFEGARNDSIDSIMEMIGLEDVKSTVLDIKAKIDTSVRQNISLRTERFNTTLLGNPGTGKTTVARHYAKFLASVGVIPGTEFVETTGSRLSNEGVPGTKKILEDVLNAGGGTIFVDEAYQLTGLKSYQGPQVLDFLLAEMENNVGKLVFIFAGYEKEMETFFEHNPGLTSRVPFQLKFADYTDSELLGMLTQLVKKNYGGKMMFEGGMGGLYSRIAVRRLGRGRGRPGFGNARAVENVLQTITRRQASRIALQRKQGSLPDDFLLTAADLIGPDPSKAMKESDAWVKLQKLTGLDAVKDSVRSLLQMIETNYLRELEEKEPLQMSLNQVFFGSPGTGKTTVAGLYGQILADLGLLSKAEVVVKNPSDFVGDVLGASESKTKAILAATVGKVLVIDEAYMLYGANGGGGVGNQNDPFKTAVIDTIVAEVQNVPGDDRCVLMLGYEKEMMAMFQNVNPGLTRRFNVESPFVFHDFTDPQLLEILNSKLAQQHLGATEEAKQVAIAVVARERIRPNFGNAGAVTNLLTQAKRRCQSRRTSATNIVFQPRDFDPDFDRHTHAASNLAKLFEEIVGCEEIVSKLSRLQTIAENGRRYGKDARDIIPTAWVFKGPPGTGKTTIARKLGQIYFDMGILSSNQVEECSASDLVGQYVGQTGPKTAKLFEKALGKVLFIDEAYRLCDGAFGKEAVNEIVALLTDPRFQSKLVIVLAGYDDDINGLLAMNPGLSSRFKDEMAFRNMSPEHCLDVFRKTLGREKVELSGEADHEILVLIGKMTQFSSWGNARDMKSLAKDAYGAALMESIGDKLCLSSSTALKLMQAHLDSLRRRNAVAAETPLRSDLPVALPTPIAPIRTTVATRDALPEAAPDMADTRADGRDPGVSNAVWEQLESDKKAAESERRKHEKAIKEAERLEREAEALQLELEAQKQRERAQAELDELKRILEEARLRELHAREERERRDRELRKEIKAQAALRRMGVCVAGFQWIKQAGGYRCAGGAHFVSDAQIEGALN</sequence>
<dbReference type="InterPro" id="IPR050773">
    <property type="entry name" value="CbxX/CfxQ_RuBisCO_ESX"/>
</dbReference>
<dbReference type="Pfam" id="PF13086">
    <property type="entry name" value="AAA_11"/>
    <property type="match status" value="1"/>
</dbReference>
<protein>
    <recommendedName>
        <fullName evidence="6">AAA+ ATPase domain-containing protein</fullName>
    </recommendedName>
</protein>
<evidence type="ECO:0000313" key="7">
    <source>
        <dbReference type="EMBL" id="CAK5268430.1"/>
    </source>
</evidence>
<evidence type="ECO:0000256" key="4">
    <source>
        <dbReference type="SAM" id="Coils"/>
    </source>
</evidence>
<gene>
    <name evidence="7" type="ORF">MYCIT1_LOCUS11612</name>
</gene>
<dbReference type="Pfam" id="PF17866">
    <property type="entry name" value="AAA_lid_6"/>
    <property type="match status" value="2"/>
</dbReference>
<comment type="caution">
    <text evidence="7">The sequence shown here is derived from an EMBL/GenBank/DDBJ whole genome shotgun (WGS) entry which is preliminary data.</text>
</comment>
<dbReference type="Proteomes" id="UP001295794">
    <property type="component" value="Unassembled WGS sequence"/>
</dbReference>
<feature type="domain" description="AAA+ ATPase" evidence="6">
    <location>
        <begin position="1329"/>
        <end position="1463"/>
    </location>
</feature>
<dbReference type="PANTHER" id="PTHR43392:SF2">
    <property type="entry name" value="AAA-TYPE ATPASE FAMILY PROTEIN _ ANKYRIN REPEAT FAMILY PROTEIN"/>
    <property type="match status" value="1"/>
</dbReference>
<reference evidence="7" key="1">
    <citation type="submission" date="2023-11" db="EMBL/GenBank/DDBJ databases">
        <authorList>
            <person name="De Vega J J."/>
            <person name="De Vega J J."/>
        </authorList>
    </citation>
    <scope>NUCLEOTIDE SEQUENCE</scope>
</reference>
<dbReference type="CDD" id="cd18808">
    <property type="entry name" value="SF1_C_Upf1"/>
    <property type="match status" value="1"/>
</dbReference>
<evidence type="ECO:0000256" key="5">
    <source>
        <dbReference type="SAM" id="MobiDB-lite"/>
    </source>
</evidence>
<dbReference type="InterPro" id="IPR003593">
    <property type="entry name" value="AAA+_ATPase"/>
</dbReference>
<dbReference type="Gene3D" id="3.40.50.300">
    <property type="entry name" value="P-loop containing nucleotide triphosphate hydrolases"/>
    <property type="match status" value="6"/>
</dbReference>
<dbReference type="InterPro" id="IPR047187">
    <property type="entry name" value="SF1_C_Upf1"/>
</dbReference>
<accession>A0AAD2H5F0</accession>
<dbReference type="InterPro" id="IPR041679">
    <property type="entry name" value="DNA2/NAM7-like_C"/>
</dbReference>
<feature type="domain" description="AAA+ ATPase" evidence="6">
    <location>
        <begin position="494"/>
        <end position="876"/>
    </location>
</feature>
<evidence type="ECO:0000313" key="8">
    <source>
        <dbReference type="Proteomes" id="UP001295794"/>
    </source>
</evidence>
<dbReference type="SUPFAM" id="SSF52540">
    <property type="entry name" value="P-loop containing nucleoside triphosphate hydrolases"/>
    <property type="match status" value="4"/>
</dbReference>
<evidence type="ECO:0000256" key="1">
    <source>
        <dbReference type="ARBA" id="ARBA00010378"/>
    </source>
</evidence>
<dbReference type="InterPro" id="IPR000641">
    <property type="entry name" value="CbxX/CfxQ"/>
</dbReference>